<dbReference type="STRING" id="28083.Lbir_2562"/>
<keyword evidence="5 12" id="KW-0813">Transport</keyword>
<dbReference type="PANTHER" id="PTHR30070">
    <property type="entry name" value="HEME EXPORTER PROTEIN B"/>
    <property type="match status" value="1"/>
</dbReference>
<sequence length="225" mass="24939">MSAWITFKNQLMRELLIYLRQPRVVLNTSLFFFMIVIFFPLTIPPVKEVLHQVAPGLIWTAMLLSLLLASERIFQQDYEDGLIEQWLISGFSLNLIISAKMLVHWLFSIIPMLIFCPLLAFLFSFSYQEMCLLAVSLILGTPAILALCVLAAAFSTRLQQKGIFMALVLLPLVVPVMIFGSGASLAVLEGTSAPAYLAILAAISLLAISFLPFAISVVIRISLSD</sequence>
<feature type="transmembrane region" description="Helical" evidence="13">
    <location>
        <begin position="49"/>
        <end position="69"/>
    </location>
</feature>
<gene>
    <name evidence="15" type="primary">ccmB</name>
    <name evidence="14" type="ORF">Lbir_2562</name>
    <name evidence="15" type="ORF">NCTC12437_01103</name>
</gene>
<evidence type="ECO:0000313" key="16">
    <source>
        <dbReference type="Proteomes" id="UP000054735"/>
    </source>
</evidence>
<evidence type="ECO:0000256" key="13">
    <source>
        <dbReference type="SAM" id="Phobius"/>
    </source>
</evidence>
<comment type="function">
    <text evidence="1 12">Required for the export of heme to the periplasm for the biogenesis of c-type cytochromes.</text>
</comment>
<evidence type="ECO:0000256" key="1">
    <source>
        <dbReference type="ARBA" id="ARBA00002442"/>
    </source>
</evidence>
<dbReference type="EMBL" id="LNXT01000048">
    <property type="protein sequence ID" value="KTC67960.1"/>
    <property type="molecule type" value="Genomic_DNA"/>
</dbReference>
<dbReference type="PIRSF" id="PIRSF002764">
    <property type="entry name" value="CcmB"/>
    <property type="match status" value="1"/>
</dbReference>
<protein>
    <recommendedName>
        <fullName evidence="4 12">Heme exporter protein B</fullName>
    </recommendedName>
</protein>
<evidence type="ECO:0000256" key="3">
    <source>
        <dbReference type="ARBA" id="ARBA00010544"/>
    </source>
</evidence>
<dbReference type="GO" id="GO:0017004">
    <property type="term" value="P:cytochrome complex assembly"/>
    <property type="evidence" value="ECO:0007669"/>
    <property type="project" value="UniProtKB-KW"/>
</dbReference>
<keyword evidence="10 13" id="KW-1133">Transmembrane helix</keyword>
<dbReference type="EMBL" id="UGNW01000001">
    <property type="protein sequence ID" value="STX31331.1"/>
    <property type="molecule type" value="Genomic_DNA"/>
</dbReference>
<dbReference type="InterPro" id="IPR026031">
    <property type="entry name" value="Cyt_c_CcmB_bac"/>
</dbReference>
<keyword evidence="8 13" id="KW-0812">Transmembrane</keyword>
<keyword evidence="16" id="KW-1185">Reference proteome</keyword>
<evidence type="ECO:0000256" key="6">
    <source>
        <dbReference type="ARBA" id="ARBA00022475"/>
    </source>
</evidence>
<evidence type="ECO:0000256" key="5">
    <source>
        <dbReference type="ARBA" id="ARBA00022448"/>
    </source>
</evidence>
<feature type="transmembrane region" description="Helical" evidence="13">
    <location>
        <begin position="166"/>
        <end position="188"/>
    </location>
</feature>
<evidence type="ECO:0000256" key="9">
    <source>
        <dbReference type="ARBA" id="ARBA00022748"/>
    </source>
</evidence>
<keyword evidence="11 12" id="KW-0472">Membrane</keyword>
<comment type="similarity">
    <text evidence="3 12">Belongs to the CcmB/CycW/HelB family.</text>
</comment>
<dbReference type="GO" id="GO:0015232">
    <property type="term" value="F:heme transmembrane transporter activity"/>
    <property type="evidence" value="ECO:0007669"/>
    <property type="project" value="InterPro"/>
</dbReference>
<reference evidence="15 17" key="2">
    <citation type="submission" date="2018-06" db="EMBL/GenBank/DDBJ databases">
        <authorList>
            <consortium name="Pathogen Informatics"/>
            <person name="Doyle S."/>
        </authorList>
    </citation>
    <scope>NUCLEOTIDE SEQUENCE [LARGE SCALE GENOMIC DNA]</scope>
    <source>
        <strain evidence="15 17">NCTC12437</strain>
    </source>
</reference>
<dbReference type="OrthoDB" id="9799895at2"/>
<reference evidence="14 16" key="1">
    <citation type="submission" date="2015-11" db="EMBL/GenBank/DDBJ databases">
        <title>Genomic analysis of 38 Legionella species identifies large and diverse effector repertoires.</title>
        <authorList>
            <person name="Burstein D."/>
            <person name="Amaro F."/>
            <person name="Zusman T."/>
            <person name="Lifshitz Z."/>
            <person name="Cohen O."/>
            <person name="Gilbert J.A."/>
            <person name="Pupko T."/>
            <person name="Shuman H.A."/>
            <person name="Segal G."/>
        </authorList>
    </citation>
    <scope>NUCLEOTIDE SEQUENCE [LARGE SCALE GENOMIC DNA]</scope>
    <source>
        <strain evidence="14 16">CDC#1407-AL-14</strain>
    </source>
</reference>
<dbReference type="Pfam" id="PF03379">
    <property type="entry name" value="CcmB"/>
    <property type="match status" value="1"/>
</dbReference>
<evidence type="ECO:0000256" key="11">
    <source>
        <dbReference type="ARBA" id="ARBA00023136"/>
    </source>
</evidence>
<dbReference type="Proteomes" id="UP000255066">
    <property type="component" value="Unassembled WGS sequence"/>
</dbReference>
<evidence type="ECO:0000313" key="14">
    <source>
        <dbReference type="EMBL" id="KTC67960.1"/>
    </source>
</evidence>
<dbReference type="InterPro" id="IPR003544">
    <property type="entry name" value="Cyt_c_biogenesis_CcmB"/>
</dbReference>
<dbReference type="PANTHER" id="PTHR30070:SF1">
    <property type="entry name" value="CYTOCHROME C BIOGENESIS B-RELATED"/>
    <property type="match status" value="1"/>
</dbReference>
<dbReference type="NCBIfam" id="TIGR01190">
    <property type="entry name" value="ccmB"/>
    <property type="match status" value="1"/>
</dbReference>
<keyword evidence="6 12" id="KW-1003">Cell membrane</keyword>
<proteinExistence type="inferred from homology"/>
<comment type="subcellular location">
    <subcellularLocation>
        <location evidence="2">Cell inner membrane</location>
        <topology evidence="2">Multi-pass membrane protein</topology>
    </subcellularLocation>
</comment>
<evidence type="ECO:0000313" key="15">
    <source>
        <dbReference type="EMBL" id="STX31331.1"/>
    </source>
</evidence>
<keyword evidence="7 12" id="KW-0997">Cell inner membrane</keyword>
<evidence type="ECO:0000256" key="2">
    <source>
        <dbReference type="ARBA" id="ARBA00004429"/>
    </source>
</evidence>
<feature type="transmembrane region" description="Helical" evidence="13">
    <location>
        <begin position="132"/>
        <end position="154"/>
    </location>
</feature>
<dbReference type="GO" id="GO:1903607">
    <property type="term" value="P:cytochrome c biosynthetic process"/>
    <property type="evidence" value="ECO:0007669"/>
    <property type="project" value="TreeGrafter"/>
</dbReference>
<evidence type="ECO:0000256" key="7">
    <source>
        <dbReference type="ARBA" id="ARBA00022519"/>
    </source>
</evidence>
<dbReference type="PRINTS" id="PR01414">
    <property type="entry name" value="CCMBBIOGNSIS"/>
</dbReference>
<keyword evidence="9 12" id="KW-0201">Cytochrome c-type biogenesis</keyword>
<evidence type="ECO:0000256" key="4">
    <source>
        <dbReference type="ARBA" id="ARBA00016452"/>
    </source>
</evidence>
<evidence type="ECO:0000256" key="10">
    <source>
        <dbReference type="ARBA" id="ARBA00022989"/>
    </source>
</evidence>
<evidence type="ECO:0000256" key="8">
    <source>
        <dbReference type="ARBA" id="ARBA00022692"/>
    </source>
</evidence>
<feature type="transmembrane region" description="Helical" evidence="13">
    <location>
        <begin position="102"/>
        <end position="126"/>
    </location>
</feature>
<dbReference type="Proteomes" id="UP000054735">
    <property type="component" value="Unassembled WGS sequence"/>
</dbReference>
<accession>A0A378I9Q0</accession>
<name>A0A378I9Q0_9GAMM</name>
<organism evidence="15 17">
    <name type="scientific">Legionella birminghamensis</name>
    <dbReference type="NCBI Taxonomy" id="28083"/>
    <lineage>
        <taxon>Bacteria</taxon>
        <taxon>Pseudomonadati</taxon>
        <taxon>Pseudomonadota</taxon>
        <taxon>Gammaproteobacteria</taxon>
        <taxon>Legionellales</taxon>
        <taxon>Legionellaceae</taxon>
        <taxon>Legionella</taxon>
    </lineage>
</organism>
<evidence type="ECO:0000256" key="12">
    <source>
        <dbReference type="PIRNR" id="PIRNR002764"/>
    </source>
</evidence>
<dbReference type="AlphaFoldDB" id="A0A378I9Q0"/>
<feature type="transmembrane region" description="Helical" evidence="13">
    <location>
        <begin position="194"/>
        <end position="219"/>
    </location>
</feature>
<dbReference type="GO" id="GO:0005886">
    <property type="term" value="C:plasma membrane"/>
    <property type="evidence" value="ECO:0007669"/>
    <property type="project" value="UniProtKB-SubCell"/>
</dbReference>
<dbReference type="RefSeq" id="WP_058524559.1">
    <property type="nucleotide sequence ID" value="NZ_CAAAHV010000003.1"/>
</dbReference>
<feature type="transmembrane region" description="Helical" evidence="13">
    <location>
        <begin position="24"/>
        <end position="43"/>
    </location>
</feature>
<evidence type="ECO:0000313" key="17">
    <source>
        <dbReference type="Proteomes" id="UP000255066"/>
    </source>
</evidence>